<evidence type="ECO:0000313" key="2">
    <source>
        <dbReference type="EMBL" id="MDM4017299.1"/>
    </source>
</evidence>
<reference evidence="2 3" key="1">
    <citation type="submission" date="2023-06" db="EMBL/GenBank/DDBJ databases">
        <title>Roseiconus lacunae JC819 isolated from Gulf of Mannar region, Tamil Nadu.</title>
        <authorList>
            <person name="Pk S."/>
            <person name="Ch S."/>
            <person name="Ch V.R."/>
        </authorList>
    </citation>
    <scope>NUCLEOTIDE SEQUENCE [LARGE SCALE GENOMIC DNA]</scope>
    <source>
        <strain evidence="2 3">JC819</strain>
    </source>
</reference>
<gene>
    <name evidence="2" type="ORF">QTN89_17765</name>
</gene>
<protein>
    <submittedName>
        <fullName evidence="2">Uncharacterized protein</fullName>
    </submittedName>
</protein>
<evidence type="ECO:0000256" key="1">
    <source>
        <dbReference type="SAM" id="Phobius"/>
    </source>
</evidence>
<keyword evidence="1" id="KW-0812">Transmembrane</keyword>
<keyword evidence="1" id="KW-1133">Transmembrane helix</keyword>
<keyword evidence="1" id="KW-0472">Membrane</keyword>
<name>A0ABT7PLZ0_9BACT</name>
<sequence length="482" mass="53711">MKFVILAVLLAILIAFIVMVVKAAKNWRWYHITSAVITMLLAIIFLFPTAAVLKSRQAWHKIKEELEVRLAQVKEENRILQYGDPNDPTAGAGVKNVSLELSKIGTEAGRRWRSLQMANNNNGQITLRTTGNTAASGTAPGIAPGVDPTAEAPAEDAGPLVPVGLVVYGFAEGSYPDLEATVPMAYLGEYKVIASTPEAVTITPTFALEPNQVNIISNGQARLWSLYEMLPLDGHAPFIAEGSRATDDNALGRVDDALINLLFKNAKPETRAAYLRDGTREAPEDPAARWVKIKFEKKYEIDVDSEEQRGALEGGFFDNSGRAVDSRLQRSDTGKVSFAVGDEIIVKEEAARQLINQEQVASLVDTYYLRPLNDYRYVLRKIRLQIREMDVRIAEMQYQEKILDAAITATVDMLAKRQDEKLKLEQDLGQYRAENTALKQYFGQIREELREVKEASSALFKDNYRLMLQIKQSAAESKLTKT</sequence>
<evidence type="ECO:0000313" key="3">
    <source>
        <dbReference type="Proteomes" id="UP001239462"/>
    </source>
</evidence>
<dbReference type="Proteomes" id="UP001239462">
    <property type="component" value="Unassembled WGS sequence"/>
</dbReference>
<comment type="caution">
    <text evidence="2">The sequence shown here is derived from an EMBL/GenBank/DDBJ whole genome shotgun (WGS) entry which is preliminary data.</text>
</comment>
<accession>A0ABT7PLZ0</accession>
<organism evidence="2 3">
    <name type="scientific">Roseiconus lacunae</name>
    <dbReference type="NCBI Taxonomy" id="2605694"/>
    <lineage>
        <taxon>Bacteria</taxon>
        <taxon>Pseudomonadati</taxon>
        <taxon>Planctomycetota</taxon>
        <taxon>Planctomycetia</taxon>
        <taxon>Pirellulales</taxon>
        <taxon>Pirellulaceae</taxon>
        <taxon>Roseiconus</taxon>
    </lineage>
</organism>
<keyword evidence="3" id="KW-1185">Reference proteome</keyword>
<proteinExistence type="predicted"/>
<dbReference type="RefSeq" id="WP_289164753.1">
    <property type="nucleotide sequence ID" value="NZ_JASZZN010000013.1"/>
</dbReference>
<feature type="transmembrane region" description="Helical" evidence="1">
    <location>
        <begin position="33"/>
        <end position="53"/>
    </location>
</feature>
<dbReference type="EMBL" id="JASZZN010000013">
    <property type="protein sequence ID" value="MDM4017299.1"/>
    <property type="molecule type" value="Genomic_DNA"/>
</dbReference>